<dbReference type="EMBL" id="CP002198">
    <property type="protein sequence ID" value="ADN17158.1"/>
    <property type="molecule type" value="Genomic_DNA"/>
</dbReference>
<dbReference type="SUPFAM" id="SSF160532">
    <property type="entry name" value="Ava3019-like"/>
    <property type="match status" value="1"/>
</dbReference>
<accession>E0U702</accession>
<proteinExistence type="predicted"/>
<evidence type="ECO:0000313" key="1">
    <source>
        <dbReference type="EMBL" id="ADN17158.1"/>
    </source>
</evidence>
<dbReference type="RefSeq" id="WP_013325196.1">
    <property type="nucleotide sequence ID" value="NC_014501.1"/>
</dbReference>
<keyword evidence="2" id="KW-1185">Reference proteome</keyword>
<dbReference type="HOGENOM" id="CLU_144856_0_0_3"/>
<dbReference type="eggNOG" id="ENOG5032RTM">
    <property type="taxonomic scope" value="Bacteria"/>
</dbReference>
<dbReference type="STRING" id="497965.Cyan7822_5277"/>
<dbReference type="KEGG" id="cyj:Cyan7822_5277"/>
<protein>
    <recommendedName>
        <fullName evidence="3">DUF1824 domain-containing protein</fullName>
    </recommendedName>
</protein>
<dbReference type="Pfam" id="PF08854">
    <property type="entry name" value="DUF1824"/>
    <property type="match status" value="1"/>
</dbReference>
<gene>
    <name evidence="1" type="ordered locus">Cyan7822_5277</name>
</gene>
<reference evidence="2" key="1">
    <citation type="journal article" date="2011" name="MBio">
        <title>Novel metabolic attributes of the genus Cyanothece, comprising a group of unicellular nitrogen-fixing Cyanobacteria.</title>
        <authorList>
            <person name="Bandyopadhyay A."/>
            <person name="Elvitigala T."/>
            <person name="Welsh E."/>
            <person name="Stockel J."/>
            <person name="Liberton M."/>
            <person name="Min H."/>
            <person name="Sherman L.A."/>
            <person name="Pakrasi H.B."/>
        </authorList>
    </citation>
    <scope>NUCLEOTIDE SEQUENCE [LARGE SCALE GENOMIC DNA]</scope>
    <source>
        <strain evidence="2">PCC 7822</strain>
    </source>
</reference>
<dbReference type="AlphaFoldDB" id="E0U702"/>
<dbReference type="InterPro" id="IPR014953">
    <property type="entry name" value="DUF1824"/>
</dbReference>
<evidence type="ECO:0000313" key="2">
    <source>
        <dbReference type="Proteomes" id="UP000008206"/>
    </source>
</evidence>
<dbReference type="Proteomes" id="UP000008206">
    <property type="component" value="Chromosome"/>
</dbReference>
<organism evidence="1 2">
    <name type="scientific">Gloeothece verrucosa (strain PCC 7822)</name>
    <name type="common">Cyanothece sp. (strain PCC 7822)</name>
    <dbReference type="NCBI Taxonomy" id="497965"/>
    <lineage>
        <taxon>Bacteria</taxon>
        <taxon>Bacillati</taxon>
        <taxon>Cyanobacteriota</taxon>
        <taxon>Cyanophyceae</taxon>
        <taxon>Oscillatoriophycideae</taxon>
        <taxon>Chroococcales</taxon>
        <taxon>Aphanothecaceae</taxon>
        <taxon>Gloeothece</taxon>
        <taxon>Gloeothece verrucosa</taxon>
    </lineage>
</organism>
<name>E0U702_GLOV7</name>
<sequence length="140" mass="15909">MSDLKETNLTIEEALKLLREYSCIQVKTVDAKIQKEQLREALLLITSVSEYENIGVCANNAQEGLAALFSYLKAFGYQTNFEATEKFEEHQPVYIKYNTQKQSHYLDSYAGSYRGVLISCQADDDALVGTYGHFPLDLFM</sequence>
<evidence type="ECO:0008006" key="3">
    <source>
        <dbReference type="Google" id="ProtNLM"/>
    </source>
</evidence>
<dbReference type="Gene3D" id="3.30.360.10">
    <property type="entry name" value="Dihydrodipicolinate Reductase, domain 2"/>
    <property type="match status" value="1"/>
</dbReference>
<dbReference type="OrthoDB" id="424950at2"/>